<dbReference type="GO" id="GO:0006511">
    <property type="term" value="P:ubiquitin-dependent protein catabolic process"/>
    <property type="evidence" value="ECO:0007669"/>
    <property type="project" value="TreeGrafter"/>
</dbReference>
<sequence length="70" mass="8335">PSTKVVCYKCALRIFKELAYQYRAAMKKKDILPVALRNRENCYYGKQCRTQYSKPAHAQKFNHACEQLRY</sequence>
<dbReference type="GO" id="GO:0005634">
    <property type="term" value="C:nucleus"/>
    <property type="evidence" value="ECO:0007669"/>
    <property type="project" value="TreeGrafter"/>
</dbReference>
<evidence type="ECO:0000313" key="3">
    <source>
        <dbReference type="Proteomes" id="UP000663881"/>
    </source>
</evidence>
<dbReference type="GO" id="GO:0004842">
    <property type="term" value="F:ubiquitin-protein transferase activity"/>
    <property type="evidence" value="ECO:0007669"/>
    <property type="project" value="TreeGrafter"/>
</dbReference>
<evidence type="ECO:0000313" key="2">
    <source>
        <dbReference type="EMBL" id="CAF4355097.1"/>
    </source>
</evidence>
<accession>A0A820L817</accession>
<dbReference type="PANTHER" id="PTHR16079:SF4">
    <property type="entry name" value="E3 UBIQUITIN-PROTEIN LIGASE CHFR"/>
    <property type="match status" value="1"/>
</dbReference>
<dbReference type="EMBL" id="CAJOAY010022204">
    <property type="protein sequence ID" value="CAF4355097.1"/>
    <property type="molecule type" value="Genomic_DNA"/>
</dbReference>
<comment type="caution">
    <text evidence="2">The sequence shown here is derived from an EMBL/GenBank/DDBJ whole genome shotgun (WGS) entry which is preliminary data.</text>
</comment>
<evidence type="ECO:0000259" key="1">
    <source>
        <dbReference type="Pfam" id="PF10283"/>
    </source>
</evidence>
<dbReference type="Proteomes" id="UP000663881">
    <property type="component" value="Unassembled WGS sequence"/>
</dbReference>
<organism evidence="2 3">
    <name type="scientific">Adineta steineri</name>
    <dbReference type="NCBI Taxonomy" id="433720"/>
    <lineage>
        <taxon>Eukaryota</taxon>
        <taxon>Metazoa</taxon>
        <taxon>Spiralia</taxon>
        <taxon>Gnathifera</taxon>
        <taxon>Rotifera</taxon>
        <taxon>Eurotatoria</taxon>
        <taxon>Bdelloidea</taxon>
        <taxon>Adinetida</taxon>
        <taxon>Adinetidae</taxon>
        <taxon>Adineta</taxon>
    </lineage>
</organism>
<dbReference type="GO" id="GO:0016567">
    <property type="term" value="P:protein ubiquitination"/>
    <property type="evidence" value="ECO:0007669"/>
    <property type="project" value="TreeGrafter"/>
</dbReference>
<feature type="non-terminal residue" evidence="2">
    <location>
        <position position="1"/>
    </location>
</feature>
<proteinExistence type="predicted"/>
<feature type="domain" description="PBZ-type" evidence="1">
    <location>
        <begin position="39"/>
        <end position="65"/>
    </location>
</feature>
<reference evidence="2" key="1">
    <citation type="submission" date="2021-02" db="EMBL/GenBank/DDBJ databases">
        <authorList>
            <person name="Nowell W R."/>
        </authorList>
    </citation>
    <scope>NUCLEOTIDE SEQUENCE</scope>
</reference>
<dbReference type="InterPro" id="IPR052256">
    <property type="entry name" value="E3_ubiquitin-ligase_CHFR"/>
</dbReference>
<dbReference type="InterPro" id="IPR019406">
    <property type="entry name" value="APLF_PBZ"/>
</dbReference>
<protein>
    <recommendedName>
        <fullName evidence="1">PBZ-type domain-containing protein</fullName>
    </recommendedName>
</protein>
<gene>
    <name evidence="2" type="ORF">OKA104_LOCUS49018</name>
</gene>
<dbReference type="PANTHER" id="PTHR16079">
    <property type="entry name" value="UBIQUITIN LIGASE PROTEIN CHFR"/>
    <property type="match status" value="1"/>
</dbReference>
<name>A0A820L817_9BILA</name>
<dbReference type="Pfam" id="PF10283">
    <property type="entry name" value="zf-CCHH"/>
    <property type="match status" value="1"/>
</dbReference>
<dbReference type="AlphaFoldDB" id="A0A820L817"/>